<dbReference type="GO" id="GO:0016787">
    <property type="term" value="F:hydrolase activity"/>
    <property type="evidence" value="ECO:0007669"/>
    <property type="project" value="UniProtKB-KW"/>
</dbReference>
<dbReference type="AlphaFoldDB" id="A0A372LI09"/>
<protein>
    <submittedName>
        <fullName evidence="2">MBL fold metallo-hydrolase</fullName>
    </submittedName>
</protein>
<dbReference type="InterPro" id="IPR001279">
    <property type="entry name" value="Metallo-B-lactamas"/>
</dbReference>
<accession>A0A372LI09</accession>
<dbReference type="OrthoDB" id="2971563at2"/>
<dbReference type="SMART" id="SM00849">
    <property type="entry name" value="Lactamase_B"/>
    <property type="match status" value="1"/>
</dbReference>
<organism evidence="2 3">
    <name type="scientific">Peribacillus glennii</name>
    <dbReference type="NCBI Taxonomy" id="2303991"/>
    <lineage>
        <taxon>Bacteria</taxon>
        <taxon>Bacillati</taxon>
        <taxon>Bacillota</taxon>
        <taxon>Bacilli</taxon>
        <taxon>Bacillales</taxon>
        <taxon>Bacillaceae</taxon>
        <taxon>Peribacillus</taxon>
    </lineage>
</organism>
<evidence type="ECO:0000313" key="2">
    <source>
        <dbReference type="EMBL" id="RFU65624.1"/>
    </source>
</evidence>
<comment type="caution">
    <text evidence="2">The sequence shown here is derived from an EMBL/GenBank/DDBJ whole genome shotgun (WGS) entry which is preliminary data.</text>
</comment>
<evidence type="ECO:0000259" key="1">
    <source>
        <dbReference type="SMART" id="SM00849"/>
    </source>
</evidence>
<sequence length="321" mass="36122">MTEWKNGVAKISLPTPFPVGDVNVYIIKGDALTLIDTGLQTEQGKEALLRGLGELGLRLDDIEQVVLTHHHPDHAGGLGLFSVDVPVYGHPNNQRFLLMSDEFIGEHERFYLDFARKLGVPEEYKKMVAQIRRSAKFVSPRVLRSGLVEGDTVPAHDDWKVIETPGHAQSHISFYREKDGVMIGGDHLLEKISPNPLMEPPIIPGEDRPKPLLQYNDSLNKWLGIPISMLYTGHGNEVFDVPGLIKKQRERQHLRAMNVKKILEENALTGFEVCKRLFPAVYEKELGLTLSETVGQLDYLENLGEIKTEEKSGMIIYSVQQ</sequence>
<dbReference type="InterPro" id="IPR050662">
    <property type="entry name" value="Sec-metab_biosynth-thioest"/>
</dbReference>
<dbReference type="EMBL" id="QVTD01000003">
    <property type="protein sequence ID" value="RFU65624.1"/>
    <property type="molecule type" value="Genomic_DNA"/>
</dbReference>
<feature type="domain" description="Metallo-beta-lactamase" evidence="1">
    <location>
        <begin position="21"/>
        <end position="234"/>
    </location>
</feature>
<gene>
    <name evidence="2" type="ORF">D0466_07030</name>
</gene>
<dbReference type="PANTHER" id="PTHR23131:SF4">
    <property type="entry name" value="METALLO-BETA-LACTAMASE SUPERFAMILY POTEIN"/>
    <property type="match status" value="1"/>
</dbReference>
<dbReference type="PANTHER" id="PTHR23131">
    <property type="entry name" value="ENDORIBONUCLEASE LACTB2"/>
    <property type="match status" value="1"/>
</dbReference>
<keyword evidence="3" id="KW-1185">Reference proteome</keyword>
<name>A0A372LI09_9BACI</name>
<dbReference type="RefSeq" id="WP_117321797.1">
    <property type="nucleotide sequence ID" value="NZ_QVTD01000003.1"/>
</dbReference>
<dbReference type="Gene3D" id="3.60.15.10">
    <property type="entry name" value="Ribonuclease Z/Hydroxyacylglutathione hydrolase-like"/>
    <property type="match status" value="1"/>
</dbReference>
<reference evidence="2 3" key="1">
    <citation type="submission" date="2018-08" db="EMBL/GenBank/DDBJ databases">
        <title>Bacillus chawlae sp. nov., Bacillus glennii sp. nov., and Bacillus saganii sp. nov. Isolated from the Vehicle Assembly Building at Kennedy Space Center where the Viking Spacecraft were Assembled.</title>
        <authorList>
            <person name="Seuylemezian A."/>
            <person name="Vaishampayan P."/>
        </authorList>
    </citation>
    <scope>NUCLEOTIDE SEQUENCE [LARGE SCALE GENOMIC DNA]</scope>
    <source>
        <strain evidence="2 3">V44-8</strain>
    </source>
</reference>
<dbReference type="SUPFAM" id="SSF56281">
    <property type="entry name" value="Metallo-hydrolase/oxidoreductase"/>
    <property type="match status" value="1"/>
</dbReference>
<keyword evidence="2" id="KW-0378">Hydrolase</keyword>
<dbReference type="Proteomes" id="UP000262939">
    <property type="component" value="Unassembled WGS sequence"/>
</dbReference>
<evidence type="ECO:0000313" key="3">
    <source>
        <dbReference type="Proteomes" id="UP000262939"/>
    </source>
</evidence>
<proteinExistence type="predicted"/>
<dbReference type="InterPro" id="IPR036866">
    <property type="entry name" value="RibonucZ/Hydroxyglut_hydro"/>
</dbReference>
<dbReference type="Pfam" id="PF00753">
    <property type="entry name" value="Lactamase_B"/>
    <property type="match status" value="1"/>
</dbReference>